<evidence type="ECO:0000313" key="3">
    <source>
        <dbReference type="Proteomes" id="UP001597180"/>
    </source>
</evidence>
<dbReference type="PANTHER" id="PTHR11786">
    <property type="entry name" value="N-HYDROXYARYLAMINE O-ACETYLTRANSFERASE"/>
    <property type="match status" value="1"/>
</dbReference>
<dbReference type="Gene3D" id="3.30.2140.10">
    <property type="entry name" value="Arylamine N-acetyltransferase"/>
    <property type="match status" value="1"/>
</dbReference>
<name>A0ABW3UQK6_9BACL</name>
<dbReference type="SUPFAM" id="SSF54001">
    <property type="entry name" value="Cysteine proteinases"/>
    <property type="match status" value="1"/>
</dbReference>
<evidence type="ECO:0000313" key="2">
    <source>
        <dbReference type="EMBL" id="MFD1222599.1"/>
    </source>
</evidence>
<gene>
    <name evidence="2" type="ORF">ACFQ4B_20995</name>
</gene>
<dbReference type="EMBL" id="JBHTLU010000031">
    <property type="protein sequence ID" value="MFD1222599.1"/>
    <property type="molecule type" value="Genomic_DNA"/>
</dbReference>
<comment type="similarity">
    <text evidence="1">Belongs to the arylamine N-acetyltransferase family.</text>
</comment>
<dbReference type="PANTHER" id="PTHR11786:SF0">
    <property type="entry name" value="ARYLAMINE N-ACETYLTRANSFERASE 4-RELATED"/>
    <property type="match status" value="1"/>
</dbReference>
<organism evidence="2 3">
    <name type="scientific">Paenibacillus vulneris</name>
    <dbReference type="NCBI Taxonomy" id="1133364"/>
    <lineage>
        <taxon>Bacteria</taxon>
        <taxon>Bacillati</taxon>
        <taxon>Bacillota</taxon>
        <taxon>Bacilli</taxon>
        <taxon>Bacillales</taxon>
        <taxon>Paenibacillaceae</taxon>
        <taxon>Paenibacillus</taxon>
    </lineage>
</organism>
<protein>
    <submittedName>
        <fullName evidence="2">Arylamine N-acetyltransferase</fullName>
    </submittedName>
</protein>
<dbReference type="Pfam" id="PF00797">
    <property type="entry name" value="Acetyltransf_2"/>
    <property type="match status" value="1"/>
</dbReference>
<comment type="caution">
    <text evidence="2">The sequence shown here is derived from an EMBL/GenBank/DDBJ whole genome shotgun (WGS) entry which is preliminary data.</text>
</comment>
<dbReference type="RefSeq" id="WP_345588260.1">
    <property type="nucleotide sequence ID" value="NZ_BAABJG010000015.1"/>
</dbReference>
<dbReference type="Gene3D" id="2.40.128.150">
    <property type="entry name" value="Cysteine proteinases"/>
    <property type="match status" value="1"/>
</dbReference>
<dbReference type="InterPro" id="IPR001447">
    <property type="entry name" value="Arylamine_N-AcTrfase"/>
</dbReference>
<evidence type="ECO:0000256" key="1">
    <source>
        <dbReference type="ARBA" id="ARBA00006547"/>
    </source>
</evidence>
<reference evidence="3" key="1">
    <citation type="journal article" date="2019" name="Int. J. Syst. Evol. Microbiol.">
        <title>The Global Catalogue of Microorganisms (GCM) 10K type strain sequencing project: providing services to taxonomists for standard genome sequencing and annotation.</title>
        <authorList>
            <consortium name="The Broad Institute Genomics Platform"/>
            <consortium name="The Broad Institute Genome Sequencing Center for Infectious Disease"/>
            <person name="Wu L."/>
            <person name="Ma J."/>
        </authorList>
    </citation>
    <scope>NUCLEOTIDE SEQUENCE [LARGE SCALE GENOMIC DNA]</scope>
    <source>
        <strain evidence="3">CCUG 53270</strain>
    </source>
</reference>
<sequence>MYRMTREEIKAYLNRIGIKEIQPPTKEYLFALHQAHVNALSWQTVDIFAGKPAAIGFEQSVRLVLNDKSGYCFHLNGAFSSLLHSLGYKVHLHRAGVQPLGEQPRVNSFHLSLSVDLVNEAETEERWIVDVGLGDMPYEPIPLRYGMYEQGPLSYKVVQSGAVPQGWRLVHDPLASFAGVDIDAAVLGSLEEFMPKHEFYSRSPESPWARIFLVRQRNASQSNELRGCVWSKRDKNGLAKVEVASKSEWLDLLNDVFGERLAGYSALEKDDLWKRVEAAHVEWKATKALS</sequence>
<dbReference type="Proteomes" id="UP001597180">
    <property type="component" value="Unassembled WGS sequence"/>
</dbReference>
<accession>A0ABW3UQK6</accession>
<dbReference type="InterPro" id="IPR038765">
    <property type="entry name" value="Papain-like_cys_pep_sf"/>
</dbReference>
<proteinExistence type="inferred from homology"/>
<keyword evidence="3" id="KW-1185">Reference proteome</keyword>